<reference evidence="2" key="1">
    <citation type="submission" date="2018-11" db="EMBL/GenBank/DDBJ databases">
        <title>Complete genome sequence of Paenibacillus sp. ML311-T8.</title>
        <authorList>
            <person name="Nam Y.-D."/>
            <person name="Kang J."/>
            <person name="Chung W.-H."/>
            <person name="Park Y.S."/>
        </authorList>
    </citation>
    <scope>NUCLEOTIDE SEQUENCE [LARGE SCALE GENOMIC DNA]</scope>
    <source>
        <strain evidence="2">ML311-T8</strain>
    </source>
</reference>
<organism evidence="1 2">
    <name type="scientific">Paenibacillus psychroresistens</name>
    <dbReference type="NCBI Taxonomy" id="1778678"/>
    <lineage>
        <taxon>Bacteria</taxon>
        <taxon>Bacillati</taxon>
        <taxon>Bacillota</taxon>
        <taxon>Bacilli</taxon>
        <taxon>Bacillales</taxon>
        <taxon>Paenibacillaceae</taxon>
        <taxon>Paenibacillus</taxon>
    </lineage>
</organism>
<dbReference type="Pfam" id="PF18951">
    <property type="entry name" value="DUF5695"/>
    <property type="match status" value="2"/>
</dbReference>
<dbReference type="SUPFAM" id="SSF49299">
    <property type="entry name" value="PKD domain"/>
    <property type="match status" value="1"/>
</dbReference>
<proteinExistence type="predicted"/>
<dbReference type="Gene3D" id="2.60.40.10">
    <property type="entry name" value="Immunoglobulins"/>
    <property type="match status" value="1"/>
</dbReference>
<dbReference type="EMBL" id="CP034235">
    <property type="protein sequence ID" value="QGQ94314.1"/>
    <property type="molecule type" value="Genomic_DNA"/>
</dbReference>
<sequence length="1151" mass="125164">MLNQSFLLYPKKLKQSAGKLLLTVLVLVFAVVLSLLLPKMAFAYTLSNSNFNVETGTNGEITSLKVVGDSFSTNYVMNATNAPNQNTTDHQWLGELMFTYKLGTGAWTTALTNKSANGRTQSQTGNAVTVTYQNATDAQGVKNFKVIETYSLVNDYLLWSINLTNTSTQNIEFGDIGLPLPFNEFWSGGGNEEIYETRVVSHSFIGNNSSYITAGRPSGIGGNLLMVPDATTGAGFEYMDHWRTQEHAGSMWAQDQGGWAEGLNVFYIHSNVIKSTNRGYLPNTSLVLTPNQSKTYSFKFFKASTDAALKDRLYSEGLVDVTAVPGMMFATNMKAKIDLHTSKTITSVVAQYPSETTIAFVNTVATDHKIYDLQLGHLGPNNITVNYGTGEKTVLQFYAIEPVADALQRHSTFMVNSTQWNVPGNIKDKVFDDYMMQNNAKRNSFAGYWGWGDDWGYTHGQFLAEKNALTPVASEVIAVDQYLETAIWGRLMANHHTDYLIPDFLMPEPNTTPTYRGYAYPHIYNTYFSMYKIAKLYPSLVTYLNPKNTYLLRAYNIFKALYDGPVSYNWNTGLMGELTTPDIIKALQDEGYTTQANDLIAKMNTKYNNFSGTTYPYGSEYNYDNTGEESVYTLAKMKNNTTIKSKINTKTRATRGQMPIWYFYADPVTITGENWWNFQYTTSLAGYAMDDWVRNHSTTPEVEQRMSYAAKIANIGAINSGQISSDAADIGAVSWTYQAEKGNQGAQGLDGGPLFNGWRGMSGEADLGLFGAIKILSADVAVDPIFGLFGYGADVTQSGANYVIVPKDGIFKRLNLITQKLGMELEKDQYTTATVATAKNYVNFTLKNLTTSTAHTTKVTFTGLAAGSYNILVNNVVAGSVNAVSGTATVVNLSIGTAATYDIKLQTGTPVNQAPVVSAGSASTSTLPAAVTLSGTATDDGLPTGSTLTKTWSLQSGPGTAAIASATSLSTTATVTVAGTYVFKLTASDGTLTSTSTVTKTVNAAGTVTNIAPLGTATTSFVSTWESLAGLNDGYTPTSSNDRGHPVYGNWNNPGTTQWIQYDFSQNYTISSTNVYWFDDNDGIDLPASYTIQYWNSTAWVNVGSPSGLGKLANQYNTTTFTAVSTNKIRLNITAAATFSSGVESWKVNGS</sequence>
<dbReference type="KEGG" id="ppsc:EHS13_05030"/>
<gene>
    <name evidence="1" type="ORF">EHS13_05030</name>
</gene>
<dbReference type="Proteomes" id="UP000426246">
    <property type="component" value="Chromosome"/>
</dbReference>
<dbReference type="Pfam" id="PF22633">
    <property type="entry name" value="F5_F8_type_C_2"/>
    <property type="match status" value="1"/>
</dbReference>
<keyword evidence="2" id="KW-1185">Reference proteome</keyword>
<dbReference type="Gene3D" id="2.60.120.260">
    <property type="entry name" value="Galactose-binding domain-like"/>
    <property type="match status" value="1"/>
</dbReference>
<dbReference type="SUPFAM" id="SSF49785">
    <property type="entry name" value="Galactose-binding domain-like"/>
    <property type="match status" value="1"/>
</dbReference>
<dbReference type="AlphaFoldDB" id="A0A6B8RF12"/>
<dbReference type="InterPro" id="IPR013783">
    <property type="entry name" value="Ig-like_fold"/>
</dbReference>
<protein>
    <submittedName>
        <fullName evidence="1">LamG domain-containing protein</fullName>
    </submittedName>
</protein>
<dbReference type="InterPro" id="IPR035986">
    <property type="entry name" value="PKD_dom_sf"/>
</dbReference>
<evidence type="ECO:0000313" key="1">
    <source>
        <dbReference type="EMBL" id="QGQ94314.1"/>
    </source>
</evidence>
<dbReference type="InterPro" id="IPR043750">
    <property type="entry name" value="DUF5695"/>
</dbReference>
<dbReference type="Pfam" id="PF22352">
    <property type="entry name" value="K319L-like_PKD"/>
    <property type="match status" value="1"/>
</dbReference>
<name>A0A6B8RF12_9BACL</name>
<dbReference type="OrthoDB" id="9761789at2"/>
<evidence type="ECO:0000313" key="2">
    <source>
        <dbReference type="Proteomes" id="UP000426246"/>
    </source>
</evidence>
<accession>A0A6B8RF12</accession>
<dbReference type="InterPro" id="IPR008979">
    <property type="entry name" value="Galactose-bd-like_sf"/>
</dbReference>